<gene>
    <name evidence="3" type="ORF">BECKLFY1418A_GA0070994_10207</name>
    <name evidence="2" type="ORF">BECKLFY1418B_GA0070995_100334</name>
</gene>
<dbReference type="AlphaFoldDB" id="A0A450U5J0"/>
<name>A0A450U5J0_9GAMM</name>
<evidence type="ECO:0000313" key="2">
    <source>
        <dbReference type="EMBL" id="VFJ86447.1"/>
    </source>
</evidence>
<protein>
    <submittedName>
        <fullName evidence="2">Uncharacterized protein</fullName>
    </submittedName>
</protein>
<evidence type="ECO:0000313" key="3">
    <source>
        <dbReference type="EMBL" id="VFJ92020.1"/>
    </source>
</evidence>
<keyword evidence="1" id="KW-0472">Membrane</keyword>
<dbReference type="EMBL" id="CAADFH010000020">
    <property type="protein sequence ID" value="VFJ92020.1"/>
    <property type="molecule type" value="Genomic_DNA"/>
</dbReference>
<sequence>MNAYEILVITLAILITPLPLWLIWKAWEEQRNQTGKGLRP</sequence>
<proteinExistence type="predicted"/>
<accession>A0A450U5J0</accession>
<keyword evidence="1" id="KW-0812">Transmembrane</keyword>
<feature type="transmembrane region" description="Helical" evidence="1">
    <location>
        <begin position="6"/>
        <end position="24"/>
    </location>
</feature>
<organism evidence="2">
    <name type="scientific">Candidatus Kentrum sp. LFY</name>
    <dbReference type="NCBI Taxonomy" id="2126342"/>
    <lineage>
        <taxon>Bacteria</taxon>
        <taxon>Pseudomonadati</taxon>
        <taxon>Pseudomonadota</taxon>
        <taxon>Gammaproteobacteria</taxon>
        <taxon>Candidatus Kentrum</taxon>
    </lineage>
</organism>
<reference evidence="2" key="1">
    <citation type="submission" date="2019-02" db="EMBL/GenBank/DDBJ databases">
        <authorList>
            <person name="Gruber-Vodicka R. H."/>
            <person name="Seah K. B. B."/>
        </authorList>
    </citation>
    <scope>NUCLEOTIDE SEQUENCE</scope>
    <source>
        <strain evidence="3">BECK_M6</strain>
        <strain evidence="2">BECK_M7</strain>
    </source>
</reference>
<keyword evidence="1" id="KW-1133">Transmembrane helix</keyword>
<dbReference type="EMBL" id="CAADFF010000003">
    <property type="protein sequence ID" value="VFJ86447.1"/>
    <property type="molecule type" value="Genomic_DNA"/>
</dbReference>
<evidence type="ECO:0000256" key="1">
    <source>
        <dbReference type="SAM" id="Phobius"/>
    </source>
</evidence>